<keyword evidence="3" id="KW-1185">Reference proteome</keyword>
<dbReference type="Proteomes" id="UP000799753">
    <property type="component" value="Unassembled WGS sequence"/>
</dbReference>
<dbReference type="OrthoDB" id="185373at2759"/>
<feature type="region of interest" description="Disordered" evidence="1">
    <location>
        <begin position="154"/>
        <end position="174"/>
    </location>
</feature>
<evidence type="ECO:0000256" key="1">
    <source>
        <dbReference type="SAM" id="MobiDB-lite"/>
    </source>
</evidence>
<evidence type="ECO:0000313" key="3">
    <source>
        <dbReference type="Proteomes" id="UP000799753"/>
    </source>
</evidence>
<organism evidence="2 3">
    <name type="scientific">Massarina eburnea CBS 473.64</name>
    <dbReference type="NCBI Taxonomy" id="1395130"/>
    <lineage>
        <taxon>Eukaryota</taxon>
        <taxon>Fungi</taxon>
        <taxon>Dikarya</taxon>
        <taxon>Ascomycota</taxon>
        <taxon>Pezizomycotina</taxon>
        <taxon>Dothideomycetes</taxon>
        <taxon>Pleosporomycetidae</taxon>
        <taxon>Pleosporales</taxon>
        <taxon>Massarineae</taxon>
        <taxon>Massarinaceae</taxon>
        <taxon>Massarina</taxon>
    </lineage>
</organism>
<dbReference type="PANTHER" id="PTHR47939:SF11">
    <property type="entry name" value="TETRATRICOPEPTIDE-LIKE HELICAL DOMAIN SUPERFAMILY"/>
    <property type="match status" value="1"/>
</dbReference>
<dbReference type="AlphaFoldDB" id="A0A6A6RTW3"/>
<dbReference type="InterPro" id="IPR011990">
    <property type="entry name" value="TPR-like_helical_dom_sf"/>
</dbReference>
<feature type="region of interest" description="Disordered" evidence="1">
    <location>
        <begin position="648"/>
        <end position="670"/>
    </location>
</feature>
<sequence length="696" mass="77829">MGTCRGKESGDGHLTLRKQFSWGHTKHRVILNSKAPIDFSLPARAPAPTTILFPTRLVPPRTAKHVPVAMLALWSRATRTPGTCRCISCVSNHSTVSTRTGAANIRRLRLAAPTSTFLYTSVFAAGLAIDAKSKRKRNQQWETAFGQVREELGGASAAGNEQRRSYSPGTGNDETVEEVDATAAEWDSISRAVGADLYEEYTERVTEADKEHVEEGWWDLLPFDDRFPDTLVPTPEWPANTGWDMIKYHLPPQSLWSAETIRWTAIRRRQTLKKLAIQEMSVGVLIHALFAHAEVSKLPKEALKPLSSHIQSIALLGDEENDQARRHMINELVKLYKMPSDASFETVTNLKIQINVPAVPSYHQDSDGDFYEITKQMNTAIKILLKESPENTRGPKDNNYYRLTTAKICHNLLVSTAAPDVHTFNLLLSGFKRRGQHRLVDDVIGAFYACKIRPNEITCSSILDHYVQTDAPDAFSDFIAKMRGAQNVLMLARPDITINEVGQSRLIRISENKVYQKVHPTPVVFHTLMAGVLKFAGFERALDIYFEMKEDGWGLDTLGLTHYLGDCVERADWDGGVVIWHEIMSIKQRIKDRYVMDAYANMLSLCSVTGNTVAFNQLLNDVAQKGYNRKKILDSMANITRKATEKAAEKAADKATGETTARGDGPPAWTADNVLIAVSDFMGESKTEKPQDRDRT</sequence>
<reference evidence="2" key="1">
    <citation type="journal article" date="2020" name="Stud. Mycol.">
        <title>101 Dothideomycetes genomes: a test case for predicting lifestyles and emergence of pathogens.</title>
        <authorList>
            <person name="Haridas S."/>
            <person name="Albert R."/>
            <person name="Binder M."/>
            <person name="Bloem J."/>
            <person name="Labutti K."/>
            <person name="Salamov A."/>
            <person name="Andreopoulos B."/>
            <person name="Baker S."/>
            <person name="Barry K."/>
            <person name="Bills G."/>
            <person name="Bluhm B."/>
            <person name="Cannon C."/>
            <person name="Castanera R."/>
            <person name="Culley D."/>
            <person name="Daum C."/>
            <person name="Ezra D."/>
            <person name="Gonzalez J."/>
            <person name="Henrissat B."/>
            <person name="Kuo A."/>
            <person name="Liang C."/>
            <person name="Lipzen A."/>
            <person name="Lutzoni F."/>
            <person name="Magnuson J."/>
            <person name="Mondo S."/>
            <person name="Nolan M."/>
            <person name="Ohm R."/>
            <person name="Pangilinan J."/>
            <person name="Park H.-J."/>
            <person name="Ramirez L."/>
            <person name="Alfaro M."/>
            <person name="Sun H."/>
            <person name="Tritt A."/>
            <person name="Yoshinaga Y."/>
            <person name="Zwiers L.-H."/>
            <person name="Turgeon B."/>
            <person name="Goodwin S."/>
            <person name="Spatafora J."/>
            <person name="Crous P."/>
            <person name="Grigoriev I."/>
        </authorList>
    </citation>
    <scope>NUCLEOTIDE SEQUENCE</scope>
    <source>
        <strain evidence="2">CBS 473.64</strain>
    </source>
</reference>
<accession>A0A6A6RTW3</accession>
<name>A0A6A6RTW3_9PLEO</name>
<evidence type="ECO:0008006" key="4">
    <source>
        <dbReference type="Google" id="ProtNLM"/>
    </source>
</evidence>
<evidence type="ECO:0000313" key="2">
    <source>
        <dbReference type="EMBL" id="KAF2638141.1"/>
    </source>
</evidence>
<gene>
    <name evidence="2" type="ORF">P280DRAFT_482537</name>
</gene>
<dbReference type="PANTHER" id="PTHR47939">
    <property type="entry name" value="MEMBRANE-ASSOCIATED SALT-INDUCIBLE PROTEIN-LIKE"/>
    <property type="match status" value="1"/>
</dbReference>
<dbReference type="Gene3D" id="1.25.40.10">
    <property type="entry name" value="Tetratricopeptide repeat domain"/>
    <property type="match status" value="2"/>
</dbReference>
<dbReference type="InterPro" id="IPR050667">
    <property type="entry name" value="PPR-containing_protein"/>
</dbReference>
<protein>
    <recommendedName>
        <fullName evidence="4">Pentatricopeptide repeat protein</fullName>
    </recommendedName>
</protein>
<dbReference type="EMBL" id="MU006791">
    <property type="protein sequence ID" value="KAF2638141.1"/>
    <property type="molecule type" value="Genomic_DNA"/>
</dbReference>
<proteinExistence type="predicted"/>